<evidence type="ECO:0000313" key="7">
    <source>
        <dbReference type="EMBL" id="SKB47658.1"/>
    </source>
</evidence>
<dbReference type="GO" id="GO:0005840">
    <property type="term" value="C:ribosome"/>
    <property type="evidence" value="ECO:0007669"/>
    <property type="project" value="UniProtKB-KW"/>
</dbReference>
<evidence type="ECO:0000256" key="2">
    <source>
        <dbReference type="ARBA" id="ARBA00022490"/>
    </source>
</evidence>
<gene>
    <name evidence="6" type="primary">prmA</name>
    <name evidence="7" type="ORF">SAMN05660349_01350</name>
</gene>
<feature type="binding site" evidence="6">
    <location>
        <position position="133"/>
    </location>
    <ligand>
        <name>S-adenosyl-L-methionine</name>
        <dbReference type="ChEBI" id="CHEBI:59789"/>
    </ligand>
</feature>
<dbReference type="GO" id="GO:0005737">
    <property type="term" value="C:cytoplasm"/>
    <property type="evidence" value="ECO:0007669"/>
    <property type="project" value="UniProtKB-SubCell"/>
</dbReference>
<dbReference type="GO" id="GO:0032259">
    <property type="term" value="P:methylation"/>
    <property type="evidence" value="ECO:0007669"/>
    <property type="project" value="UniProtKB-KW"/>
</dbReference>
<comment type="similarity">
    <text evidence="1 6">Belongs to the methyltransferase superfamily. PrmA family.</text>
</comment>
<evidence type="ECO:0000313" key="8">
    <source>
        <dbReference type="Proteomes" id="UP000190852"/>
    </source>
</evidence>
<keyword evidence="8" id="KW-1185">Reference proteome</keyword>
<organism evidence="7 8">
    <name type="scientific">Parabacteroides chartae</name>
    <dbReference type="NCBI Taxonomy" id="1037355"/>
    <lineage>
        <taxon>Bacteria</taxon>
        <taxon>Pseudomonadati</taxon>
        <taxon>Bacteroidota</taxon>
        <taxon>Bacteroidia</taxon>
        <taxon>Bacteroidales</taxon>
        <taxon>Tannerellaceae</taxon>
        <taxon>Parabacteroides</taxon>
    </lineage>
</organism>
<comment type="function">
    <text evidence="6">Methylates ribosomal protein L11.</text>
</comment>
<dbReference type="GO" id="GO:0016279">
    <property type="term" value="F:protein-lysine N-methyltransferase activity"/>
    <property type="evidence" value="ECO:0007669"/>
    <property type="project" value="RHEA"/>
</dbReference>
<feature type="binding site" evidence="6">
    <location>
        <position position="219"/>
    </location>
    <ligand>
        <name>S-adenosyl-L-methionine</name>
        <dbReference type="ChEBI" id="CHEBI:59789"/>
    </ligand>
</feature>
<reference evidence="8" key="1">
    <citation type="submission" date="2017-02" db="EMBL/GenBank/DDBJ databases">
        <authorList>
            <person name="Varghese N."/>
            <person name="Submissions S."/>
        </authorList>
    </citation>
    <scope>NUCLEOTIDE SEQUENCE [LARGE SCALE GENOMIC DNA]</scope>
    <source>
        <strain evidence="8">DSM 24967</strain>
    </source>
</reference>
<dbReference type="RefSeq" id="WP_079682955.1">
    <property type="nucleotide sequence ID" value="NZ_FUYQ01000007.1"/>
</dbReference>
<keyword evidence="4 6" id="KW-0808">Transferase</keyword>
<dbReference type="AlphaFoldDB" id="A0A1T5BK94"/>
<dbReference type="Proteomes" id="UP000190852">
    <property type="component" value="Unassembled WGS sequence"/>
</dbReference>
<sequence length="283" mass="31622">MNYYEVQFKYTSPIDTEIINDVLASELGEIGFESFTSNENGLTAYISEKLYDTEAIKDKITSFPLGPVTFAYIEKFIVSKNWNEAWEKNYFQPIRIGNECIIRASFHEAVPDITHTIIIDPKMAFGTGNHETTFLMISEILKLDLEGKEVLDIGCGTAVLAILAAKKGASRIEAVDIDEWAYNNALENIATNHTPNVSIHLGGAEKIAELGRFDFVFANINRNILLNDMASYSACMKPGSILYMSGFYSEDIPVIAESCTNNGLKLVSFNEKNNWVAVRVEKQ</sequence>
<name>A0A1T5BK94_9BACT</name>
<dbReference type="Pfam" id="PF06325">
    <property type="entry name" value="PrmA"/>
    <property type="match status" value="1"/>
</dbReference>
<dbReference type="PIRSF" id="PIRSF000401">
    <property type="entry name" value="RPL11_MTase"/>
    <property type="match status" value="1"/>
</dbReference>
<feature type="binding site" evidence="6">
    <location>
        <position position="154"/>
    </location>
    <ligand>
        <name>S-adenosyl-L-methionine</name>
        <dbReference type="ChEBI" id="CHEBI:59789"/>
    </ligand>
</feature>
<dbReference type="InterPro" id="IPR029063">
    <property type="entry name" value="SAM-dependent_MTases_sf"/>
</dbReference>
<evidence type="ECO:0000256" key="1">
    <source>
        <dbReference type="ARBA" id="ARBA00009741"/>
    </source>
</evidence>
<keyword evidence="2 6" id="KW-0963">Cytoplasm</keyword>
<protein>
    <recommendedName>
        <fullName evidence="6">Ribosomal protein L11 methyltransferase</fullName>
        <shortName evidence="6">L11 Mtase</shortName>
        <ecNumber evidence="6">2.1.1.-</ecNumber>
    </recommendedName>
</protein>
<keyword evidence="5 6" id="KW-0949">S-adenosyl-L-methionine</keyword>
<feature type="binding site" evidence="6">
    <location>
        <position position="176"/>
    </location>
    <ligand>
        <name>S-adenosyl-L-methionine</name>
        <dbReference type="ChEBI" id="CHEBI:59789"/>
    </ligand>
</feature>
<keyword evidence="3 6" id="KW-0489">Methyltransferase</keyword>
<dbReference type="NCBIfam" id="NF001785">
    <property type="entry name" value="PRK00517.2-2"/>
    <property type="match status" value="1"/>
</dbReference>
<comment type="catalytic activity">
    <reaction evidence="6">
        <text>L-lysyl-[protein] + 3 S-adenosyl-L-methionine = N(6),N(6),N(6)-trimethyl-L-lysyl-[protein] + 3 S-adenosyl-L-homocysteine + 3 H(+)</text>
        <dbReference type="Rhea" id="RHEA:54192"/>
        <dbReference type="Rhea" id="RHEA-COMP:9752"/>
        <dbReference type="Rhea" id="RHEA-COMP:13826"/>
        <dbReference type="ChEBI" id="CHEBI:15378"/>
        <dbReference type="ChEBI" id="CHEBI:29969"/>
        <dbReference type="ChEBI" id="CHEBI:57856"/>
        <dbReference type="ChEBI" id="CHEBI:59789"/>
        <dbReference type="ChEBI" id="CHEBI:61961"/>
    </reaction>
</comment>
<comment type="subcellular location">
    <subcellularLocation>
        <location evidence="6">Cytoplasm</location>
    </subcellularLocation>
</comment>
<dbReference type="EMBL" id="FUYQ01000007">
    <property type="protein sequence ID" value="SKB47658.1"/>
    <property type="molecule type" value="Genomic_DNA"/>
</dbReference>
<dbReference type="PANTHER" id="PTHR43648">
    <property type="entry name" value="ELECTRON TRANSFER FLAVOPROTEIN BETA SUBUNIT LYSINE METHYLTRANSFERASE"/>
    <property type="match status" value="1"/>
</dbReference>
<evidence type="ECO:0000256" key="6">
    <source>
        <dbReference type="HAMAP-Rule" id="MF_00735"/>
    </source>
</evidence>
<keyword evidence="7" id="KW-0689">Ribosomal protein</keyword>
<dbReference type="Gene3D" id="3.40.50.150">
    <property type="entry name" value="Vaccinia Virus protein VP39"/>
    <property type="match status" value="1"/>
</dbReference>
<evidence type="ECO:0000256" key="4">
    <source>
        <dbReference type="ARBA" id="ARBA00022679"/>
    </source>
</evidence>
<accession>A0A1T5BK94</accession>
<dbReference type="PANTHER" id="PTHR43648:SF1">
    <property type="entry name" value="ELECTRON TRANSFER FLAVOPROTEIN BETA SUBUNIT LYSINE METHYLTRANSFERASE"/>
    <property type="match status" value="1"/>
</dbReference>
<dbReference type="InterPro" id="IPR050078">
    <property type="entry name" value="Ribosomal_L11_MeTrfase_PrmA"/>
</dbReference>
<proteinExistence type="inferred from homology"/>
<dbReference type="InterPro" id="IPR004498">
    <property type="entry name" value="Ribosomal_PrmA_MeTrfase"/>
</dbReference>
<dbReference type="HAMAP" id="MF_00735">
    <property type="entry name" value="Methyltr_PrmA"/>
    <property type="match status" value="1"/>
</dbReference>
<evidence type="ECO:0000256" key="5">
    <source>
        <dbReference type="ARBA" id="ARBA00022691"/>
    </source>
</evidence>
<evidence type="ECO:0000256" key="3">
    <source>
        <dbReference type="ARBA" id="ARBA00022603"/>
    </source>
</evidence>
<keyword evidence="7" id="KW-0687">Ribonucleoprotein</keyword>
<dbReference type="SUPFAM" id="SSF53335">
    <property type="entry name" value="S-adenosyl-L-methionine-dependent methyltransferases"/>
    <property type="match status" value="1"/>
</dbReference>
<dbReference type="CDD" id="cd02440">
    <property type="entry name" value="AdoMet_MTases"/>
    <property type="match status" value="1"/>
</dbReference>
<dbReference type="EC" id="2.1.1.-" evidence="6"/>